<evidence type="ECO:0000313" key="3">
    <source>
        <dbReference type="Proteomes" id="UP001596505"/>
    </source>
</evidence>
<organism evidence="2 3">
    <name type="scientific">Scopulibacillus cellulosilyticus</name>
    <dbReference type="NCBI Taxonomy" id="2665665"/>
    <lineage>
        <taxon>Bacteria</taxon>
        <taxon>Bacillati</taxon>
        <taxon>Bacillota</taxon>
        <taxon>Bacilli</taxon>
        <taxon>Bacillales</taxon>
        <taxon>Sporolactobacillaceae</taxon>
        <taxon>Scopulibacillus</taxon>
    </lineage>
</organism>
<dbReference type="RefSeq" id="WP_380969899.1">
    <property type="nucleotide sequence ID" value="NZ_JBHTCO010000044.1"/>
</dbReference>
<accession>A0ABW2Q3Y2</accession>
<keyword evidence="1" id="KW-1133">Transmembrane helix</keyword>
<feature type="transmembrane region" description="Helical" evidence="1">
    <location>
        <begin position="44"/>
        <end position="67"/>
    </location>
</feature>
<protein>
    <submittedName>
        <fullName evidence="2">Uncharacterized protein</fullName>
    </submittedName>
</protein>
<sequence length="155" mass="17756">MSMVLSNKQNQLKPNFAYYITSFLAASAICETILILVYGTLMDMGIMVPFFIVLGALAVIHLVAYIIKLRQFTSRMNHIIEYLPLTNEQKLYLTKELKMKTSRMHKQDEICQVLLELANKIEKNAHLTQTEINAINKIVFGNHPIRATIKNHLHG</sequence>
<evidence type="ECO:0000313" key="2">
    <source>
        <dbReference type="EMBL" id="MFC7395390.1"/>
    </source>
</evidence>
<evidence type="ECO:0000256" key="1">
    <source>
        <dbReference type="SAM" id="Phobius"/>
    </source>
</evidence>
<comment type="caution">
    <text evidence="2">The sequence shown here is derived from an EMBL/GenBank/DDBJ whole genome shotgun (WGS) entry which is preliminary data.</text>
</comment>
<keyword evidence="3" id="KW-1185">Reference proteome</keyword>
<reference evidence="3" key="1">
    <citation type="journal article" date="2019" name="Int. J. Syst. Evol. Microbiol.">
        <title>The Global Catalogue of Microorganisms (GCM) 10K type strain sequencing project: providing services to taxonomists for standard genome sequencing and annotation.</title>
        <authorList>
            <consortium name="The Broad Institute Genomics Platform"/>
            <consortium name="The Broad Institute Genome Sequencing Center for Infectious Disease"/>
            <person name="Wu L."/>
            <person name="Ma J."/>
        </authorList>
    </citation>
    <scope>NUCLEOTIDE SEQUENCE [LARGE SCALE GENOMIC DNA]</scope>
    <source>
        <strain evidence="3">CGMCC 1.16305</strain>
    </source>
</reference>
<feature type="transmembrane region" description="Helical" evidence="1">
    <location>
        <begin position="16"/>
        <end position="38"/>
    </location>
</feature>
<keyword evidence="1" id="KW-0812">Transmembrane</keyword>
<proteinExistence type="predicted"/>
<gene>
    <name evidence="2" type="ORF">ACFQRG_20995</name>
</gene>
<dbReference type="Proteomes" id="UP001596505">
    <property type="component" value="Unassembled WGS sequence"/>
</dbReference>
<keyword evidence="1" id="KW-0472">Membrane</keyword>
<name>A0ABW2Q3Y2_9BACL</name>
<dbReference type="EMBL" id="JBHTCO010000044">
    <property type="protein sequence ID" value="MFC7395390.1"/>
    <property type="molecule type" value="Genomic_DNA"/>
</dbReference>